<reference evidence="3" key="2">
    <citation type="submission" date="2025-08" db="UniProtKB">
        <authorList>
            <consortium name="Ensembl"/>
        </authorList>
    </citation>
    <scope>IDENTIFICATION</scope>
</reference>
<dbReference type="GO" id="GO:0005971">
    <property type="term" value="C:ribonucleoside-diphosphate reductase complex"/>
    <property type="evidence" value="ECO:0007669"/>
    <property type="project" value="TreeGrafter"/>
</dbReference>
<dbReference type="Ensembl" id="ENSENLT00000045135.1">
    <property type="protein sequence ID" value="ENSENLP00000044036.1"/>
    <property type="gene ID" value="ENSENLG00000018696.1"/>
</dbReference>
<keyword evidence="4" id="KW-1185">Reference proteome</keyword>
<proteinExistence type="inferred from homology"/>
<dbReference type="InterPro" id="IPR039718">
    <property type="entry name" value="Rrm1"/>
</dbReference>
<dbReference type="AlphaFoldDB" id="A0A665WJ87"/>
<dbReference type="Pfam" id="PF02867">
    <property type="entry name" value="Ribonuc_red_lgC"/>
    <property type="match status" value="1"/>
</dbReference>
<gene>
    <name evidence="3" type="primary">LOC115054099</name>
</gene>
<dbReference type="InterPro" id="IPR000788">
    <property type="entry name" value="RNR_lg_C"/>
</dbReference>
<evidence type="ECO:0000256" key="1">
    <source>
        <dbReference type="ARBA" id="ARBA00010406"/>
    </source>
</evidence>
<comment type="similarity">
    <text evidence="1">Belongs to the ribonucleoside diphosphate reductase large chain family.</text>
</comment>
<name>A0A665WJ87_ECHNA</name>
<dbReference type="PANTHER" id="PTHR11573">
    <property type="entry name" value="RIBONUCLEOSIDE-DIPHOSPHATE REDUCTASE LARGE CHAIN"/>
    <property type="match status" value="1"/>
</dbReference>
<evidence type="ECO:0000259" key="2">
    <source>
        <dbReference type="Pfam" id="PF02867"/>
    </source>
</evidence>
<reference evidence="3" key="1">
    <citation type="submission" date="2021-04" db="EMBL/GenBank/DDBJ databases">
        <authorList>
            <consortium name="Wellcome Sanger Institute Data Sharing"/>
        </authorList>
    </citation>
    <scope>NUCLEOTIDE SEQUENCE [LARGE SCALE GENOMIC DNA]</scope>
</reference>
<protein>
    <submittedName>
        <fullName evidence="3">Ribonucleoside-diphosphate reductase large subunit-like</fullName>
    </submittedName>
</protein>
<dbReference type="PROSITE" id="PS51257">
    <property type="entry name" value="PROKAR_LIPOPROTEIN"/>
    <property type="match status" value="1"/>
</dbReference>
<dbReference type="Gene3D" id="3.20.70.20">
    <property type="match status" value="1"/>
</dbReference>
<evidence type="ECO:0000313" key="4">
    <source>
        <dbReference type="Proteomes" id="UP000472264"/>
    </source>
</evidence>
<evidence type="ECO:0000313" key="3">
    <source>
        <dbReference type="Ensembl" id="ENSENLP00000044036.1"/>
    </source>
</evidence>
<dbReference type="SUPFAM" id="SSF51998">
    <property type="entry name" value="PFL-like glycyl radical enzymes"/>
    <property type="match status" value="1"/>
</dbReference>
<dbReference type="GO" id="GO:0009263">
    <property type="term" value="P:deoxyribonucleotide biosynthetic process"/>
    <property type="evidence" value="ECO:0007669"/>
    <property type="project" value="TreeGrafter"/>
</dbReference>
<sequence>MKEDSIEGIYDTLRQCALISKSAGGIGLAVSCIRATGSYIAGTNGVSNGLVPMLRVYNNTARYVDQGANFSKPTCSLNPLFHQIREGR</sequence>
<feature type="domain" description="Ribonucleotide reductase large subunit C-terminal" evidence="2">
    <location>
        <begin position="3"/>
        <end position="68"/>
    </location>
</feature>
<dbReference type="PANTHER" id="PTHR11573:SF6">
    <property type="entry name" value="RIBONUCLEOSIDE-DIPHOSPHATE REDUCTASE LARGE SUBUNIT"/>
    <property type="match status" value="1"/>
</dbReference>
<organism evidence="3 4">
    <name type="scientific">Echeneis naucrates</name>
    <name type="common">Live sharksucker</name>
    <dbReference type="NCBI Taxonomy" id="173247"/>
    <lineage>
        <taxon>Eukaryota</taxon>
        <taxon>Metazoa</taxon>
        <taxon>Chordata</taxon>
        <taxon>Craniata</taxon>
        <taxon>Vertebrata</taxon>
        <taxon>Euteleostomi</taxon>
        <taxon>Actinopterygii</taxon>
        <taxon>Neopterygii</taxon>
        <taxon>Teleostei</taxon>
        <taxon>Neoteleostei</taxon>
        <taxon>Acanthomorphata</taxon>
        <taxon>Carangaria</taxon>
        <taxon>Carangiformes</taxon>
        <taxon>Echeneidae</taxon>
        <taxon>Echeneis</taxon>
    </lineage>
</organism>
<dbReference type="GO" id="GO:0005524">
    <property type="term" value="F:ATP binding"/>
    <property type="evidence" value="ECO:0007669"/>
    <property type="project" value="TreeGrafter"/>
</dbReference>
<reference evidence="3" key="3">
    <citation type="submission" date="2025-09" db="UniProtKB">
        <authorList>
            <consortium name="Ensembl"/>
        </authorList>
    </citation>
    <scope>IDENTIFICATION</scope>
</reference>
<dbReference type="GO" id="GO:0004748">
    <property type="term" value="F:ribonucleoside-diphosphate reductase activity, thioredoxin disulfide as acceptor"/>
    <property type="evidence" value="ECO:0007669"/>
    <property type="project" value="TreeGrafter"/>
</dbReference>
<accession>A0A665WJ87</accession>
<dbReference type="Proteomes" id="UP000472264">
    <property type="component" value="Chromosome 14"/>
</dbReference>